<accession>A0A4Z1NR49</accession>
<gene>
    <name evidence="1" type="ORF">E6O75_ATG07875</name>
</gene>
<organism evidence="1 2">
    <name type="scientific">Venturia nashicola</name>
    <dbReference type="NCBI Taxonomy" id="86259"/>
    <lineage>
        <taxon>Eukaryota</taxon>
        <taxon>Fungi</taxon>
        <taxon>Dikarya</taxon>
        <taxon>Ascomycota</taxon>
        <taxon>Pezizomycotina</taxon>
        <taxon>Dothideomycetes</taxon>
        <taxon>Pleosporomycetidae</taxon>
        <taxon>Venturiales</taxon>
        <taxon>Venturiaceae</taxon>
        <taxon>Venturia</taxon>
    </lineage>
</organism>
<proteinExistence type="predicted"/>
<name>A0A4Z1NR49_9PEZI</name>
<dbReference type="AlphaFoldDB" id="A0A4Z1NR49"/>
<sequence length="137" mass="15419">MSIISQETALLVMALPQMWREGSQGYWMRQVSRYEAPQLRAVSSSFKRELHDQGRKKITDSTRVPMSDGPPGIALRICTSRGLEISDSSKFASAGNCVSGGSHTWLQAFSTSPFGTNRLKIMKLKPRYRHLYILPRS</sequence>
<dbReference type="EMBL" id="SNSC02000020">
    <property type="protein sequence ID" value="TID15547.1"/>
    <property type="molecule type" value="Genomic_DNA"/>
</dbReference>
<comment type="caution">
    <text evidence="1">The sequence shown here is derived from an EMBL/GenBank/DDBJ whole genome shotgun (WGS) entry which is preliminary data.</text>
</comment>
<evidence type="ECO:0000313" key="1">
    <source>
        <dbReference type="EMBL" id="TID15547.1"/>
    </source>
</evidence>
<evidence type="ECO:0000313" key="2">
    <source>
        <dbReference type="Proteomes" id="UP000298493"/>
    </source>
</evidence>
<reference evidence="1 2" key="1">
    <citation type="submission" date="2019-04" db="EMBL/GenBank/DDBJ databases">
        <title>High contiguity whole genome sequence and gene annotation resource for two Venturia nashicola isolates.</title>
        <authorList>
            <person name="Prokchorchik M."/>
            <person name="Won K."/>
            <person name="Lee Y."/>
            <person name="Choi E.D."/>
            <person name="Segonzac C."/>
            <person name="Sohn K.H."/>
        </authorList>
    </citation>
    <scope>NUCLEOTIDE SEQUENCE [LARGE SCALE GENOMIC DNA]</scope>
    <source>
        <strain evidence="1 2">PRI2</strain>
    </source>
</reference>
<dbReference type="Proteomes" id="UP000298493">
    <property type="component" value="Unassembled WGS sequence"/>
</dbReference>
<keyword evidence="2" id="KW-1185">Reference proteome</keyword>
<protein>
    <submittedName>
        <fullName evidence="1">Uncharacterized protein</fullName>
    </submittedName>
</protein>